<accession>I4C822</accession>
<keyword evidence="2" id="KW-1185">Reference proteome</keyword>
<dbReference type="STRING" id="706587.Desti_3049"/>
<sequence>MKNLTYTKFCNVSDLGMFFRFHSQRRFWRFAVVLLALLLTAYGSCVGFAAGDFDHGVAAAYSGDLELAVQHWSKMIRKNPKSYAAHVNRGNAYIRSGRVLAAILDWHKANELAPAFAYAAFTGDFIPASSENRLINFAAPLELDPNYLASVFMTAVTYLDVGRSDKAAEMYRKSIELTTNPLLKSYLDHWASSVESARME</sequence>
<dbReference type="InterPro" id="IPR011990">
    <property type="entry name" value="TPR-like_helical_dom_sf"/>
</dbReference>
<proteinExistence type="predicted"/>
<organism evidence="1 2">
    <name type="scientific">Desulfomonile tiedjei (strain ATCC 49306 / DSM 6799 / DCB-1)</name>
    <dbReference type="NCBI Taxonomy" id="706587"/>
    <lineage>
        <taxon>Bacteria</taxon>
        <taxon>Pseudomonadati</taxon>
        <taxon>Thermodesulfobacteriota</taxon>
        <taxon>Desulfomonilia</taxon>
        <taxon>Desulfomonilales</taxon>
        <taxon>Desulfomonilaceae</taxon>
        <taxon>Desulfomonile</taxon>
    </lineage>
</organism>
<dbReference type="KEGG" id="dti:Desti_3049"/>
<dbReference type="SUPFAM" id="SSF48452">
    <property type="entry name" value="TPR-like"/>
    <property type="match status" value="1"/>
</dbReference>
<dbReference type="eggNOG" id="COG0457">
    <property type="taxonomic scope" value="Bacteria"/>
</dbReference>
<dbReference type="Pfam" id="PF13432">
    <property type="entry name" value="TPR_16"/>
    <property type="match status" value="1"/>
</dbReference>
<reference evidence="2" key="1">
    <citation type="submission" date="2012-06" db="EMBL/GenBank/DDBJ databases">
        <title>Complete sequence of chromosome of Desulfomonile tiedjei DSM 6799.</title>
        <authorList>
            <person name="Lucas S."/>
            <person name="Copeland A."/>
            <person name="Lapidus A."/>
            <person name="Glavina del Rio T."/>
            <person name="Dalin E."/>
            <person name="Tice H."/>
            <person name="Bruce D."/>
            <person name="Goodwin L."/>
            <person name="Pitluck S."/>
            <person name="Peters L."/>
            <person name="Ovchinnikova G."/>
            <person name="Zeytun A."/>
            <person name="Lu M."/>
            <person name="Kyrpides N."/>
            <person name="Mavromatis K."/>
            <person name="Ivanova N."/>
            <person name="Brettin T."/>
            <person name="Detter J.C."/>
            <person name="Han C."/>
            <person name="Larimer F."/>
            <person name="Land M."/>
            <person name="Hauser L."/>
            <person name="Markowitz V."/>
            <person name="Cheng J.-F."/>
            <person name="Hugenholtz P."/>
            <person name="Woyke T."/>
            <person name="Wu D."/>
            <person name="Spring S."/>
            <person name="Schroeder M."/>
            <person name="Brambilla E."/>
            <person name="Klenk H.-P."/>
            <person name="Eisen J.A."/>
        </authorList>
    </citation>
    <scope>NUCLEOTIDE SEQUENCE [LARGE SCALE GENOMIC DNA]</scope>
    <source>
        <strain evidence="2">ATCC 49306 / DSM 6799 / DCB-1</strain>
    </source>
</reference>
<protein>
    <recommendedName>
        <fullName evidence="3">Tetratricopeptide repeat protein</fullName>
    </recommendedName>
</protein>
<evidence type="ECO:0000313" key="2">
    <source>
        <dbReference type="Proteomes" id="UP000006055"/>
    </source>
</evidence>
<dbReference type="AlphaFoldDB" id="I4C822"/>
<dbReference type="Gene3D" id="1.25.40.10">
    <property type="entry name" value="Tetratricopeptide repeat domain"/>
    <property type="match status" value="2"/>
</dbReference>
<evidence type="ECO:0000313" key="1">
    <source>
        <dbReference type="EMBL" id="AFM25713.1"/>
    </source>
</evidence>
<dbReference type="RefSeq" id="WP_014810850.1">
    <property type="nucleotide sequence ID" value="NC_018025.1"/>
</dbReference>
<dbReference type="HOGENOM" id="CLU_1364386_0_0_7"/>
<gene>
    <name evidence="1" type="ordered locus">Desti_3049</name>
</gene>
<dbReference type="Proteomes" id="UP000006055">
    <property type="component" value="Chromosome"/>
</dbReference>
<dbReference type="EMBL" id="CP003360">
    <property type="protein sequence ID" value="AFM25713.1"/>
    <property type="molecule type" value="Genomic_DNA"/>
</dbReference>
<evidence type="ECO:0008006" key="3">
    <source>
        <dbReference type="Google" id="ProtNLM"/>
    </source>
</evidence>
<name>I4C822_DESTA</name>